<keyword evidence="1" id="KW-0472">Membrane</keyword>
<dbReference type="AlphaFoldDB" id="G4MEM1"/>
<dbReference type="Pfam" id="PF09490">
    <property type="entry name" value="CbtA"/>
    <property type="match status" value="1"/>
</dbReference>
<dbReference type="STRING" id="1055526.BKIR_c52_4916"/>
<feature type="transmembrane region" description="Helical" evidence="1">
    <location>
        <begin position="67"/>
        <end position="92"/>
    </location>
</feature>
<dbReference type="Proteomes" id="UP000003511">
    <property type="component" value="Unassembled WGS sequence"/>
</dbReference>
<organism evidence="2 3">
    <name type="scientific">Candidatus Paraburkholderia kirkii UZHbot1</name>
    <dbReference type="NCBI Taxonomy" id="1055526"/>
    <lineage>
        <taxon>Bacteria</taxon>
        <taxon>Pseudomonadati</taxon>
        <taxon>Pseudomonadota</taxon>
        <taxon>Betaproteobacteria</taxon>
        <taxon>Burkholderiales</taxon>
        <taxon>Burkholderiaceae</taxon>
        <taxon>Paraburkholderia</taxon>
    </lineage>
</organism>
<sequence>MIRSLLIRGMIAGLVAGLIGFAFARGFGETSVARAIAFEEQHEHAEAAHPHDHGDAELVSRDTQAGLGLLTGVAVFGTALGGLFSLVFAFAYGRLGPLRARGTSALLALFGFVSVAIVPFLKYPPNPPAVGNPETIGPRTALFFGMVAISIAAAVFAVRLQRRIQARHGAWNAALIAGATYIVVVVIAQVALPAVDEVPADFSASLLWNFRLAAIGIQALIWTTLGLVFSALAARELERPVLRSVGLFFLVLWRRDARAVRRRARVSPHRPVSGTS</sequence>
<keyword evidence="3" id="KW-1185">Reference proteome</keyword>
<feature type="transmembrane region" description="Helical" evidence="1">
    <location>
        <begin position="5"/>
        <end position="24"/>
    </location>
</feature>
<protein>
    <submittedName>
        <fullName evidence="2">Predicted cobalt transporter CbtA</fullName>
    </submittedName>
</protein>
<reference evidence="2 3" key="1">
    <citation type="submission" date="2011-09" db="EMBL/GenBank/DDBJ databases">
        <authorList>
            <person name="Carlier A."/>
        </authorList>
    </citation>
    <scope>NUCLEOTIDE SEQUENCE [LARGE SCALE GENOMIC DNA]</scope>
    <source>
        <strain evidence="2 3">UZHbot1</strain>
    </source>
</reference>
<keyword evidence="1" id="KW-0812">Transmembrane</keyword>
<name>G4MEM1_9BURK</name>
<comment type="caution">
    <text evidence="2">The sequence shown here is derived from an EMBL/GenBank/DDBJ whole genome shotgun (WGS) entry which is preliminary data.</text>
</comment>
<keyword evidence="1" id="KW-1133">Transmembrane helix</keyword>
<feature type="transmembrane region" description="Helical" evidence="1">
    <location>
        <begin position="170"/>
        <end position="192"/>
    </location>
</feature>
<dbReference type="HOGENOM" id="CLU_090632_0_0_4"/>
<evidence type="ECO:0000256" key="1">
    <source>
        <dbReference type="SAM" id="Phobius"/>
    </source>
</evidence>
<dbReference type="InterPro" id="IPR012666">
    <property type="entry name" value="CbtA_put"/>
</dbReference>
<dbReference type="BioCyc" id="CBUR1055526:G10QW-1892-MONOMER"/>
<proteinExistence type="predicted"/>
<evidence type="ECO:0000313" key="2">
    <source>
        <dbReference type="EMBL" id="CCD39600.1"/>
    </source>
</evidence>
<evidence type="ECO:0000313" key="3">
    <source>
        <dbReference type="Proteomes" id="UP000003511"/>
    </source>
</evidence>
<accession>G4MEM1</accession>
<feature type="transmembrane region" description="Helical" evidence="1">
    <location>
        <begin position="212"/>
        <end position="234"/>
    </location>
</feature>
<dbReference type="EMBL" id="CAFE01000220">
    <property type="protein sequence ID" value="CCD39600.1"/>
    <property type="molecule type" value="Genomic_DNA"/>
</dbReference>
<feature type="transmembrane region" description="Helical" evidence="1">
    <location>
        <begin position="104"/>
        <end position="121"/>
    </location>
</feature>
<feature type="transmembrane region" description="Helical" evidence="1">
    <location>
        <begin position="141"/>
        <end position="158"/>
    </location>
</feature>
<gene>
    <name evidence="2" type="ORF">BKIR_c52_4916</name>
</gene>
<reference evidence="2 3" key="2">
    <citation type="submission" date="2011-10" db="EMBL/GenBank/DDBJ databases">
        <title>Draft genome sequence of Candidatus Burkholderia kirkii.</title>
        <authorList>
            <person name="Carlier A.L."/>
            <person name="Eberl L."/>
        </authorList>
    </citation>
    <scope>NUCLEOTIDE SEQUENCE [LARGE SCALE GENOMIC DNA]</scope>
    <source>
        <strain evidence="2 3">UZHbot1</strain>
    </source>
</reference>